<organism evidence="1 2">
    <name type="scientific">Cryptolaemus montrouzieri</name>
    <dbReference type="NCBI Taxonomy" id="559131"/>
    <lineage>
        <taxon>Eukaryota</taxon>
        <taxon>Metazoa</taxon>
        <taxon>Ecdysozoa</taxon>
        <taxon>Arthropoda</taxon>
        <taxon>Hexapoda</taxon>
        <taxon>Insecta</taxon>
        <taxon>Pterygota</taxon>
        <taxon>Neoptera</taxon>
        <taxon>Endopterygota</taxon>
        <taxon>Coleoptera</taxon>
        <taxon>Polyphaga</taxon>
        <taxon>Cucujiformia</taxon>
        <taxon>Coccinelloidea</taxon>
        <taxon>Coccinellidae</taxon>
        <taxon>Scymninae</taxon>
        <taxon>Scymnini</taxon>
        <taxon>Cryptolaemus</taxon>
    </lineage>
</organism>
<evidence type="ECO:0000313" key="2">
    <source>
        <dbReference type="Proteomes" id="UP001516400"/>
    </source>
</evidence>
<keyword evidence="2" id="KW-1185">Reference proteome</keyword>
<dbReference type="InterPro" id="IPR005312">
    <property type="entry name" value="DUF1759"/>
</dbReference>
<evidence type="ECO:0000313" key="1">
    <source>
        <dbReference type="EMBL" id="KAL3266383.1"/>
    </source>
</evidence>
<protein>
    <submittedName>
        <fullName evidence="1">Uncharacterized protein</fullName>
    </submittedName>
</protein>
<dbReference type="AlphaFoldDB" id="A0ABD2MJ60"/>
<dbReference type="Proteomes" id="UP001516400">
    <property type="component" value="Unassembled WGS sequence"/>
</dbReference>
<proteinExistence type="predicted"/>
<comment type="caution">
    <text evidence="1">The sequence shown here is derived from an EMBL/GenBank/DDBJ whole genome shotgun (WGS) entry which is preliminary data.</text>
</comment>
<name>A0ABD2MJ60_9CUCU</name>
<dbReference type="PANTHER" id="PTHR22954">
    <property type="entry name" value="RETROVIRAL PROTEASE-RELATED"/>
    <property type="match status" value="1"/>
</dbReference>
<reference evidence="1 2" key="1">
    <citation type="journal article" date="2021" name="BMC Biol.">
        <title>Horizontally acquired antibacterial genes associated with adaptive radiation of ladybird beetles.</title>
        <authorList>
            <person name="Li H.S."/>
            <person name="Tang X.F."/>
            <person name="Huang Y.H."/>
            <person name="Xu Z.Y."/>
            <person name="Chen M.L."/>
            <person name="Du X.Y."/>
            <person name="Qiu B.Y."/>
            <person name="Chen P.T."/>
            <person name="Zhang W."/>
            <person name="Slipinski A."/>
            <person name="Escalona H.E."/>
            <person name="Waterhouse R.M."/>
            <person name="Zwick A."/>
            <person name="Pang H."/>
        </authorList>
    </citation>
    <scope>NUCLEOTIDE SEQUENCE [LARGE SCALE GENOMIC DNA]</scope>
    <source>
        <strain evidence="1">SYSU2018</strain>
    </source>
</reference>
<dbReference type="Pfam" id="PF03564">
    <property type="entry name" value="DUF1759"/>
    <property type="match status" value="1"/>
</dbReference>
<dbReference type="EMBL" id="JABFTP020000001">
    <property type="protein sequence ID" value="KAL3266383.1"/>
    <property type="molecule type" value="Genomic_DNA"/>
</dbReference>
<accession>A0ABD2MJ60</accession>
<sequence>MNTKAESVFNVRLPKIDLPTFNGDYDSWLPFRDSFKTMIHENKTLLDVQKFHYIRSSLKGQASSIINALEISEDNYKIALDLLNERYDNRRVIIQTHVKSLMELPNLLKEHASKLRKMLDNINMHIRALKSLGEPVETWDTLLIIRSHKSWIVTLIKSSKDQ</sequence>
<gene>
    <name evidence="1" type="ORF">HHI36_010560</name>
</gene>
<dbReference type="PANTHER" id="PTHR22954:SF3">
    <property type="entry name" value="PROTEIN CBG08539"/>
    <property type="match status" value="1"/>
</dbReference>